<protein>
    <submittedName>
        <fullName evidence="2">Uncharacterized protein</fullName>
    </submittedName>
</protein>
<evidence type="ECO:0000256" key="1">
    <source>
        <dbReference type="SAM" id="MobiDB-lite"/>
    </source>
</evidence>
<dbReference type="EMBL" id="QXCT01000002">
    <property type="protein sequence ID" value="MDW9254442.1"/>
    <property type="molecule type" value="Genomic_DNA"/>
</dbReference>
<accession>A0AAW9CWA8</accession>
<feature type="compositionally biased region" description="Basic and acidic residues" evidence="1">
    <location>
        <begin position="1"/>
        <end position="11"/>
    </location>
</feature>
<sequence>MAARTDVRGRADSPISGCGRSDARQVEADMKRCGSTELAMSNRGTNIGLRRLVFLDWRVARFLQLPDLRFGLLDAPAVRRGFPSGSRHSHSLDVVLAIVFIM</sequence>
<gene>
    <name evidence="2" type="ORF">C7S16_2475</name>
</gene>
<evidence type="ECO:0000313" key="2">
    <source>
        <dbReference type="EMBL" id="MDW9254442.1"/>
    </source>
</evidence>
<reference evidence="2" key="1">
    <citation type="submission" date="2018-08" db="EMBL/GenBank/DDBJ databases">
        <title>Identification of Burkholderia cepacia strains that express a Burkholderia pseudomallei-like capsular polysaccharide.</title>
        <authorList>
            <person name="Burtnick M.N."/>
            <person name="Vongsouvath M."/>
            <person name="Newton P."/>
            <person name="Wuthiekanun V."/>
            <person name="Limmathurotsakul D."/>
            <person name="Brett P.J."/>
            <person name="Chantratita N."/>
            <person name="Dance D.A."/>
        </authorList>
    </citation>
    <scope>NUCLEOTIDE SEQUENCE</scope>
    <source>
        <strain evidence="2">SBXCC001</strain>
    </source>
</reference>
<dbReference type="Proteomes" id="UP001272137">
    <property type="component" value="Unassembled WGS sequence"/>
</dbReference>
<proteinExistence type="predicted"/>
<feature type="region of interest" description="Disordered" evidence="1">
    <location>
        <begin position="1"/>
        <end position="20"/>
    </location>
</feature>
<dbReference type="RefSeq" id="WP_226791206.1">
    <property type="nucleotide sequence ID" value="NZ_CP013409.1"/>
</dbReference>
<evidence type="ECO:0000313" key="3">
    <source>
        <dbReference type="Proteomes" id="UP001272137"/>
    </source>
</evidence>
<organism evidence="2 3">
    <name type="scientific">Burkholderia thailandensis</name>
    <dbReference type="NCBI Taxonomy" id="57975"/>
    <lineage>
        <taxon>Bacteria</taxon>
        <taxon>Pseudomonadati</taxon>
        <taxon>Pseudomonadota</taxon>
        <taxon>Betaproteobacteria</taxon>
        <taxon>Burkholderiales</taxon>
        <taxon>Burkholderiaceae</taxon>
        <taxon>Burkholderia</taxon>
        <taxon>pseudomallei group</taxon>
    </lineage>
</organism>
<dbReference type="AlphaFoldDB" id="A0AAW9CWA8"/>
<name>A0AAW9CWA8_BURTH</name>
<comment type="caution">
    <text evidence="2">The sequence shown here is derived from an EMBL/GenBank/DDBJ whole genome shotgun (WGS) entry which is preliminary data.</text>
</comment>